<dbReference type="Pfam" id="PF12937">
    <property type="entry name" value="F-box-like"/>
    <property type="match status" value="1"/>
</dbReference>
<evidence type="ECO:0000313" key="4">
    <source>
        <dbReference type="Proteomes" id="UP000234275"/>
    </source>
</evidence>
<organism evidence="3 4">
    <name type="scientific">Aspergillus steynii IBT 23096</name>
    <dbReference type="NCBI Taxonomy" id="1392250"/>
    <lineage>
        <taxon>Eukaryota</taxon>
        <taxon>Fungi</taxon>
        <taxon>Dikarya</taxon>
        <taxon>Ascomycota</taxon>
        <taxon>Pezizomycotina</taxon>
        <taxon>Eurotiomycetes</taxon>
        <taxon>Eurotiomycetidae</taxon>
        <taxon>Eurotiales</taxon>
        <taxon>Aspergillaceae</taxon>
        <taxon>Aspergillus</taxon>
        <taxon>Aspergillus subgen. Circumdati</taxon>
    </lineage>
</organism>
<dbReference type="Proteomes" id="UP000234275">
    <property type="component" value="Unassembled WGS sequence"/>
</dbReference>
<evidence type="ECO:0000259" key="2">
    <source>
        <dbReference type="Pfam" id="PF12937"/>
    </source>
</evidence>
<dbReference type="InterPro" id="IPR001810">
    <property type="entry name" value="F-box_dom"/>
</dbReference>
<gene>
    <name evidence="3" type="ORF">P170DRAFT_513108</name>
</gene>
<dbReference type="GeneID" id="36562768"/>
<sequence>MDQSPHFTRLPPEVHANVLSFLPSNRDVAALSASCRLFHGLCDMGKRREYRRLRVVPKPDSLNRTFNRLLEILKRPSIGRYVREIHFHTDLRFTLIRMHLAPSDNGHHLDPEEIKLLQNSSYGVYMAQVLALLLIIVSPNVEYIRIPAPFQSLATYLQDGEPTILPENVEFPILGFLRRINANPEKRFLQNLRSVYIATDQDVREDPWPGYYCPLDFTRCMALFRVFPAVEEIMANSMEPILSTTPFLRMMRAYEEYMDDAESHHPLSTSEQPGAADTMDDEESQSPLPAPARIVMDTPQEDIMYDVSWLKPASTNFSTITMMTSSVDCRYMAAVTLSSKELRSFTYGVGGRGRIGNGFPIFNPKTFIQAMLMHKTTLDRLHMDIDGEWLLDDHMTPEEEQEVEAVFDRFGGRHDMSASPLDFALPGALWEQSGSLRDFHALKTLEMGLRFLNYFARGILVPNIENFNLVDHLPPNLETLTIRGYESGANAEHDAQVNALRALQASPSSKLTELDGVDRFIPDNEHIQPVVTILHRLGGRLDDRWSEDGESVPDPDSNLSDLEE</sequence>
<reference evidence="3 4" key="1">
    <citation type="submission" date="2016-12" db="EMBL/GenBank/DDBJ databases">
        <title>The genomes of Aspergillus section Nigri reveals drivers in fungal speciation.</title>
        <authorList>
            <consortium name="DOE Joint Genome Institute"/>
            <person name="Vesth T.C."/>
            <person name="Nybo J."/>
            <person name="Theobald S."/>
            <person name="Brandl J."/>
            <person name="Frisvad J.C."/>
            <person name="Nielsen K.F."/>
            <person name="Lyhne E.K."/>
            <person name="Kogle M.E."/>
            <person name="Kuo A."/>
            <person name="Riley R."/>
            <person name="Clum A."/>
            <person name="Nolan M."/>
            <person name="Lipzen A."/>
            <person name="Salamov A."/>
            <person name="Henrissat B."/>
            <person name="Wiebenga A."/>
            <person name="De Vries R.P."/>
            <person name="Grigoriev I.V."/>
            <person name="Mortensen U.H."/>
            <person name="Andersen M.R."/>
            <person name="Baker S.E."/>
        </authorList>
    </citation>
    <scope>NUCLEOTIDE SEQUENCE [LARGE SCALE GENOMIC DNA]</scope>
    <source>
        <strain evidence="3 4">IBT 23096</strain>
    </source>
</reference>
<dbReference type="STRING" id="1392250.A0A2I2FWJ9"/>
<evidence type="ECO:0000313" key="3">
    <source>
        <dbReference type="EMBL" id="PLB45023.1"/>
    </source>
</evidence>
<dbReference type="VEuPathDB" id="FungiDB:P170DRAFT_513108"/>
<feature type="region of interest" description="Disordered" evidence="1">
    <location>
        <begin position="261"/>
        <end position="289"/>
    </location>
</feature>
<dbReference type="RefSeq" id="XP_024700325.1">
    <property type="nucleotide sequence ID" value="XM_024855062.1"/>
</dbReference>
<protein>
    <recommendedName>
        <fullName evidence="2">F-box domain-containing protein</fullName>
    </recommendedName>
</protein>
<name>A0A2I2FWJ9_9EURO</name>
<comment type="caution">
    <text evidence="3">The sequence shown here is derived from an EMBL/GenBank/DDBJ whole genome shotgun (WGS) entry which is preliminary data.</text>
</comment>
<accession>A0A2I2FWJ9</accession>
<dbReference type="AlphaFoldDB" id="A0A2I2FWJ9"/>
<proteinExistence type="predicted"/>
<feature type="region of interest" description="Disordered" evidence="1">
    <location>
        <begin position="544"/>
        <end position="564"/>
    </location>
</feature>
<feature type="domain" description="F-box" evidence="2">
    <location>
        <begin position="8"/>
        <end position="43"/>
    </location>
</feature>
<dbReference type="SUPFAM" id="SSF81383">
    <property type="entry name" value="F-box domain"/>
    <property type="match status" value="1"/>
</dbReference>
<keyword evidence="4" id="KW-1185">Reference proteome</keyword>
<evidence type="ECO:0000256" key="1">
    <source>
        <dbReference type="SAM" id="MobiDB-lite"/>
    </source>
</evidence>
<dbReference type="OrthoDB" id="3437411at2759"/>
<dbReference type="EMBL" id="MSFO01000008">
    <property type="protein sequence ID" value="PLB45023.1"/>
    <property type="molecule type" value="Genomic_DNA"/>
</dbReference>
<dbReference type="InterPro" id="IPR036047">
    <property type="entry name" value="F-box-like_dom_sf"/>
</dbReference>